<name>A0AAQ3N1R1_VIGMU</name>
<dbReference type="Proteomes" id="UP001374535">
    <property type="component" value="Chromosome 7"/>
</dbReference>
<sequence>MEESSSKTIKESTFTPEGREDILAVAIGRPMHLRRVQGVGKFIGICQFFGPPTSHHSKAHVNEEVLKGIREEIRQEMREEISEMKKEYGYMLAQLKKEYSDMRAQLLTEVRAKLASPSGQPRNPPQPTPLCISTKGSYDVSPEHTFPIIDANYELFCDDALQCLVALDVRDATTRVPVPTMEVQTVGQAPGNFIL</sequence>
<feature type="region of interest" description="Disordered" evidence="1">
    <location>
        <begin position="114"/>
        <end position="134"/>
    </location>
</feature>
<gene>
    <name evidence="2" type="ORF">V8G54_022666</name>
</gene>
<proteinExistence type="predicted"/>
<evidence type="ECO:0000313" key="2">
    <source>
        <dbReference type="EMBL" id="WVZ01860.1"/>
    </source>
</evidence>
<evidence type="ECO:0000313" key="3">
    <source>
        <dbReference type="Proteomes" id="UP001374535"/>
    </source>
</evidence>
<dbReference type="EMBL" id="CP144694">
    <property type="protein sequence ID" value="WVZ01860.1"/>
    <property type="molecule type" value="Genomic_DNA"/>
</dbReference>
<protein>
    <submittedName>
        <fullName evidence="2">Uncharacterized protein</fullName>
    </submittedName>
</protein>
<organism evidence="2 3">
    <name type="scientific">Vigna mungo</name>
    <name type="common">Black gram</name>
    <name type="synonym">Phaseolus mungo</name>
    <dbReference type="NCBI Taxonomy" id="3915"/>
    <lineage>
        <taxon>Eukaryota</taxon>
        <taxon>Viridiplantae</taxon>
        <taxon>Streptophyta</taxon>
        <taxon>Embryophyta</taxon>
        <taxon>Tracheophyta</taxon>
        <taxon>Spermatophyta</taxon>
        <taxon>Magnoliopsida</taxon>
        <taxon>eudicotyledons</taxon>
        <taxon>Gunneridae</taxon>
        <taxon>Pentapetalae</taxon>
        <taxon>rosids</taxon>
        <taxon>fabids</taxon>
        <taxon>Fabales</taxon>
        <taxon>Fabaceae</taxon>
        <taxon>Papilionoideae</taxon>
        <taxon>50 kb inversion clade</taxon>
        <taxon>NPAAA clade</taxon>
        <taxon>indigoferoid/millettioid clade</taxon>
        <taxon>Phaseoleae</taxon>
        <taxon>Vigna</taxon>
    </lineage>
</organism>
<dbReference type="AlphaFoldDB" id="A0AAQ3N1R1"/>
<keyword evidence="3" id="KW-1185">Reference proteome</keyword>
<dbReference type="PANTHER" id="PTHR33018">
    <property type="entry name" value="OS10G0338966 PROTEIN-RELATED"/>
    <property type="match status" value="1"/>
</dbReference>
<reference evidence="2 3" key="1">
    <citation type="journal article" date="2023" name="Life. Sci Alliance">
        <title>Evolutionary insights into 3D genome organization and epigenetic landscape of Vigna mungo.</title>
        <authorList>
            <person name="Junaid A."/>
            <person name="Singh B."/>
            <person name="Bhatia S."/>
        </authorList>
    </citation>
    <scope>NUCLEOTIDE SEQUENCE [LARGE SCALE GENOMIC DNA]</scope>
    <source>
        <strain evidence="2">Urdbean</strain>
    </source>
</reference>
<evidence type="ECO:0000256" key="1">
    <source>
        <dbReference type="SAM" id="MobiDB-lite"/>
    </source>
</evidence>
<accession>A0AAQ3N1R1</accession>
<dbReference type="PANTHER" id="PTHR33018:SF34">
    <property type="entry name" value="OS02G0472350 PROTEIN"/>
    <property type="match status" value="1"/>
</dbReference>